<dbReference type="Proteomes" id="UP000741863">
    <property type="component" value="Unassembled WGS sequence"/>
</dbReference>
<protein>
    <submittedName>
        <fullName evidence="2">Outer membrane lipoprotein-sorting protein</fullName>
    </submittedName>
</protein>
<dbReference type="InterPro" id="IPR029046">
    <property type="entry name" value="LolA/LolB/LppX"/>
</dbReference>
<organism evidence="2 3">
    <name type="scientific">Geomicrobium sediminis</name>
    <dbReference type="NCBI Taxonomy" id="1347788"/>
    <lineage>
        <taxon>Bacteria</taxon>
        <taxon>Bacillati</taxon>
        <taxon>Bacillota</taxon>
        <taxon>Bacilli</taxon>
        <taxon>Bacillales</taxon>
        <taxon>Geomicrobium</taxon>
    </lineage>
</organism>
<dbReference type="EMBL" id="JAFBEC010000012">
    <property type="protein sequence ID" value="MBM7634451.1"/>
    <property type="molecule type" value="Genomic_DNA"/>
</dbReference>
<proteinExistence type="predicted"/>
<evidence type="ECO:0000313" key="3">
    <source>
        <dbReference type="Proteomes" id="UP000741863"/>
    </source>
</evidence>
<sequence>MKKKFGFCTVAFLSIALLAACGEKSEEEVVEDLGETLQTMSGYQTSASLTMQTGQEPREYDVQIAHVQNEENRYYRVELQNENEEQNQMILRNDDGVFLLTPALNKSFRFQSDWPSNNSQMYLYESLVTDILSDSERSFAIEEDKYVFETVTNYQNQNLQQQEIVLNDDLTPHAVRVFDQNYEPLVEVAFHDFELNPAIDSSEFDMDRHLPEESEAPVSTDEVTEEDVFGVFMPSYEPANTELSETSEVQTDDGIRVIMSYEGEQPFTIIQQPLSMSTSSEVTPTRDMGAGDPVDLGEVIGIQTDNSLTWSVDGVEFVIASDTLHVDEMAAVARSMTATHEK</sequence>
<dbReference type="SUPFAM" id="SSF89392">
    <property type="entry name" value="Prokaryotic lipoproteins and lipoprotein localization factors"/>
    <property type="match status" value="1"/>
</dbReference>
<keyword evidence="3" id="KW-1185">Reference proteome</keyword>
<dbReference type="PANTHER" id="PTHR37507">
    <property type="entry name" value="SPORULATION PROTEIN YDCC"/>
    <property type="match status" value="1"/>
</dbReference>
<dbReference type="RefSeq" id="WP_204699244.1">
    <property type="nucleotide sequence ID" value="NZ_JAFBEC010000012.1"/>
</dbReference>
<feature type="signal peptide" evidence="1">
    <location>
        <begin position="1"/>
        <end position="19"/>
    </location>
</feature>
<comment type="caution">
    <text evidence="2">The sequence shown here is derived from an EMBL/GenBank/DDBJ whole genome shotgun (WGS) entry which is preliminary data.</text>
</comment>
<dbReference type="Gene3D" id="2.50.20.10">
    <property type="entry name" value="Lipoprotein localisation LolA/LolB/LppX"/>
    <property type="match status" value="1"/>
</dbReference>
<feature type="chain" id="PRO_5045598799" evidence="1">
    <location>
        <begin position="20"/>
        <end position="342"/>
    </location>
</feature>
<accession>A0ABS2PGI2</accession>
<dbReference type="PANTHER" id="PTHR37507:SF2">
    <property type="entry name" value="SPORULATION PROTEIN YDCC"/>
    <property type="match status" value="1"/>
</dbReference>
<keyword evidence="2" id="KW-0449">Lipoprotein</keyword>
<keyword evidence="1" id="KW-0732">Signal</keyword>
<name>A0ABS2PGI2_9BACL</name>
<evidence type="ECO:0000313" key="2">
    <source>
        <dbReference type="EMBL" id="MBM7634451.1"/>
    </source>
</evidence>
<dbReference type="PROSITE" id="PS51257">
    <property type="entry name" value="PROKAR_LIPOPROTEIN"/>
    <property type="match status" value="1"/>
</dbReference>
<gene>
    <name evidence="2" type="ORF">JOD17_003557</name>
</gene>
<reference evidence="2 3" key="1">
    <citation type="submission" date="2021-01" db="EMBL/GenBank/DDBJ databases">
        <title>Genomic Encyclopedia of Type Strains, Phase IV (KMG-IV): sequencing the most valuable type-strain genomes for metagenomic binning, comparative biology and taxonomic classification.</title>
        <authorList>
            <person name="Goeker M."/>
        </authorList>
    </citation>
    <scope>NUCLEOTIDE SEQUENCE [LARGE SCALE GENOMIC DNA]</scope>
    <source>
        <strain evidence="2 3">DSM 25540</strain>
    </source>
</reference>
<dbReference type="InterPro" id="IPR052944">
    <property type="entry name" value="Sporulation_related"/>
</dbReference>
<evidence type="ECO:0000256" key="1">
    <source>
        <dbReference type="SAM" id="SignalP"/>
    </source>
</evidence>